<reference evidence="1" key="1">
    <citation type="submission" date="2021-01" db="EMBL/GenBank/DDBJ databases">
        <authorList>
            <consortium name="Genoscope - CEA"/>
            <person name="William W."/>
        </authorList>
    </citation>
    <scope>NUCLEOTIDE SEQUENCE</scope>
</reference>
<proteinExistence type="predicted"/>
<organism evidence="1">
    <name type="scientific">Brassica napus</name>
    <name type="common">Rape</name>
    <dbReference type="NCBI Taxonomy" id="3708"/>
    <lineage>
        <taxon>Eukaryota</taxon>
        <taxon>Viridiplantae</taxon>
        <taxon>Streptophyta</taxon>
        <taxon>Embryophyta</taxon>
        <taxon>Tracheophyta</taxon>
        <taxon>Spermatophyta</taxon>
        <taxon>Magnoliopsida</taxon>
        <taxon>eudicotyledons</taxon>
        <taxon>Gunneridae</taxon>
        <taxon>Pentapetalae</taxon>
        <taxon>rosids</taxon>
        <taxon>malvids</taxon>
        <taxon>Brassicales</taxon>
        <taxon>Brassicaceae</taxon>
        <taxon>Brassiceae</taxon>
        <taxon>Brassica</taxon>
    </lineage>
</organism>
<sequence>MVSWLFLSKSQNDHGLTRAATSIHMVHERNPNKWI</sequence>
<protein>
    <submittedName>
        <fullName evidence="1">(rape) hypothetical protein</fullName>
    </submittedName>
</protein>
<evidence type="ECO:0000313" key="1">
    <source>
        <dbReference type="EMBL" id="CAF1704711.1"/>
    </source>
</evidence>
<accession>A0A816IIJ6</accession>
<gene>
    <name evidence="1" type="ORF">DARMORV10_C03P48150.1</name>
</gene>
<dbReference type="EMBL" id="HG994367">
    <property type="protein sequence ID" value="CAF1704711.1"/>
    <property type="molecule type" value="Genomic_DNA"/>
</dbReference>
<name>A0A816IIJ6_BRANA</name>
<dbReference type="AlphaFoldDB" id="A0A816IIJ6"/>
<dbReference type="Proteomes" id="UP001295469">
    <property type="component" value="Chromosome C03"/>
</dbReference>